<keyword evidence="2" id="KW-1185">Reference proteome</keyword>
<dbReference type="RefSeq" id="WP_210661156.1">
    <property type="nucleotide sequence ID" value="NZ_JAGKSP010000009.1"/>
</dbReference>
<evidence type="ECO:0000313" key="1">
    <source>
        <dbReference type="EMBL" id="MBP3965027.1"/>
    </source>
</evidence>
<evidence type="ECO:0000313" key="2">
    <source>
        <dbReference type="Proteomes" id="UP000673394"/>
    </source>
</evidence>
<accession>A0ABS5CGN9</accession>
<name>A0ABS5CGN9_9BACL</name>
<dbReference type="Proteomes" id="UP000673394">
    <property type="component" value="Unassembled WGS sequence"/>
</dbReference>
<gene>
    <name evidence="1" type="ORF">I8J30_20070</name>
</gene>
<reference evidence="1 2" key="1">
    <citation type="submission" date="2021-04" db="EMBL/GenBank/DDBJ databases">
        <title>Paenibacillus sp. DLE-14 whole genome sequence.</title>
        <authorList>
            <person name="Ham Y.J."/>
        </authorList>
    </citation>
    <scope>NUCLEOTIDE SEQUENCE [LARGE SCALE GENOMIC DNA]</scope>
    <source>
        <strain evidence="1 2">DLE-14</strain>
    </source>
</reference>
<comment type="caution">
    <text evidence="1">The sequence shown here is derived from an EMBL/GenBank/DDBJ whole genome shotgun (WGS) entry which is preliminary data.</text>
</comment>
<organism evidence="1 2">
    <name type="scientific">Paenibacillus lignilyticus</name>
    <dbReference type="NCBI Taxonomy" id="1172615"/>
    <lineage>
        <taxon>Bacteria</taxon>
        <taxon>Bacillati</taxon>
        <taxon>Bacillota</taxon>
        <taxon>Bacilli</taxon>
        <taxon>Bacillales</taxon>
        <taxon>Paenibacillaceae</taxon>
        <taxon>Paenibacillus</taxon>
    </lineage>
</organism>
<sequence length="198" mass="23009">MMGWLNDFTFNLLGTGLGFLGAQLISSKELKTNRVAQEQEKIKIQEDTKEACLKYLKDELAINHQLLQKMNVFATEGPIIQSLFEPLNSGSNHLRYSAWENILKQGVVPHLNDDEIMHFRSYDRNIRNCTFTIQIHSSNWRRIKEWKEWTDIQPSTIKLVNPQYVMSQAIKEIRESIINSINSTNSCLIILNRRLSSE</sequence>
<dbReference type="EMBL" id="JAGKSP010000009">
    <property type="protein sequence ID" value="MBP3965027.1"/>
    <property type="molecule type" value="Genomic_DNA"/>
</dbReference>
<proteinExistence type="predicted"/>
<protein>
    <submittedName>
        <fullName evidence="1">Uncharacterized protein</fullName>
    </submittedName>
</protein>